<dbReference type="EMBL" id="JAVHNS010000009">
    <property type="protein sequence ID" value="KAK6343550.1"/>
    <property type="molecule type" value="Genomic_DNA"/>
</dbReference>
<evidence type="ECO:0000256" key="1">
    <source>
        <dbReference type="SAM" id="MobiDB-lite"/>
    </source>
</evidence>
<gene>
    <name evidence="3" type="ORF">TWF730_011140</name>
</gene>
<protein>
    <recommendedName>
        <fullName evidence="5">Mid2 domain-containing protein</fullName>
    </recommendedName>
</protein>
<proteinExistence type="predicted"/>
<accession>A0AAV9UKG1</accession>
<sequence length="228" mass="22489">MCPNADGREGQSNCVAQQCASVTINSIINVIQTTSINEVLETPIIQGSSEGITTAPCLSTDSCDRTIDGGDVSTVPSTETGAFTTSLSVAGPVSTTLGTTTLTSEQLPSVQETLGTGPSDPSPTSPGEGDGSGSGGSKALSTGAIAGIAVGLGVPALLVLLFLAYRWGGSRARDPPVLAPALGEKYPHGGNEVSGGGADPGIAHGGEVGGIQDGGYGAGTRWNSARGF</sequence>
<feature type="compositionally biased region" description="Polar residues" evidence="1">
    <location>
        <begin position="104"/>
        <end position="114"/>
    </location>
</feature>
<reference evidence="3 4" key="1">
    <citation type="submission" date="2019-10" db="EMBL/GenBank/DDBJ databases">
        <authorList>
            <person name="Palmer J.M."/>
        </authorList>
    </citation>
    <scope>NUCLEOTIDE SEQUENCE [LARGE SCALE GENOMIC DNA]</scope>
    <source>
        <strain evidence="3 4">TWF730</strain>
    </source>
</reference>
<dbReference type="Proteomes" id="UP001373714">
    <property type="component" value="Unassembled WGS sequence"/>
</dbReference>
<feature type="transmembrane region" description="Helical" evidence="2">
    <location>
        <begin position="144"/>
        <end position="165"/>
    </location>
</feature>
<feature type="region of interest" description="Disordered" evidence="1">
    <location>
        <begin position="100"/>
        <end position="137"/>
    </location>
</feature>
<evidence type="ECO:0000313" key="4">
    <source>
        <dbReference type="Proteomes" id="UP001373714"/>
    </source>
</evidence>
<keyword evidence="2" id="KW-0472">Membrane</keyword>
<dbReference type="AlphaFoldDB" id="A0AAV9UKG1"/>
<comment type="caution">
    <text evidence="3">The sequence shown here is derived from an EMBL/GenBank/DDBJ whole genome shotgun (WGS) entry which is preliminary data.</text>
</comment>
<keyword evidence="2" id="KW-0812">Transmembrane</keyword>
<evidence type="ECO:0000313" key="3">
    <source>
        <dbReference type="EMBL" id="KAK6343550.1"/>
    </source>
</evidence>
<evidence type="ECO:0008006" key="5">
    <source>
        <dbReference type="Google" id="ProtNLM"/>
    </source>
</evidence>
<keyword evidence="4" id="KW-1185">Reference proteome</keyword>
<name>A0AAV9UKG1_9PEZI</name>
<keyword evidence="2" id="KW-1133">Transmembrane helix</keyword>
<evidence type="ECO:0000256" key="2">
    <source>
        <dbReference type="SAM" id="Phobius"/>
    </source>
</evidence>
<organism evidence="3 4">
    <name type="scientific">Orbilia blumenaviensis</name>
    <dbReference type="NCBI Taxonomy" id="1796055"/>
    <lineage>
        <taxon>Eukaryota</taxon>
        <taxon>Fungi</taxon>
        <taxon>Dikarya</taxon>
        <taxon>Ascomycota</taxon>
        <taxon>Pezizomycotina</taxon>
        <taxon>Orbiliomycetes</taxon>
        <taxon>Orbiliales</taxon>
        <taxon>Orbiliaceae</taxon>
        <taxon>Orbilia</taxon>
    </lineage>
</organism>
<feature type="region of interest" description="Disordered" evidence="1">
    <location>
        <begin position="195"/>
        <end position="216"/>
    </location>
</feature>